<dbReference type="InterPro" id="IPR007845">
    <property type="entry name" value="HemS/ChuX_dom"/>
</dbReference>
<dbReference type="CDD" id="cd16831">
    <property type="entry name" value="HemS-like_C"/>
    <property type="match status" value="1"/>
</dbReference>
<gene>
    <name evidence="2" type="primary">bhuS</name>
    <name evidence="2" type="ORF">GCM10011450_20730</name>
</gene>
<reference evidence="2" key="2">
    <citation type="submission" date="2020-09" db="EMBL/GenBank/DDBJ databases">
        <authorList>
            <person name="Sun Q."/>
            <person name="Kim S."/>
        </authorList>
    </citation>
    <scope>NUCLEOTIDE SEQUENCE</scope>
    <source>
        <strain evidence="2">KCTC 23732</strain>
    </source>
</reference>
<dbReference type="SUPFAM" id="SSF144064">
    <property type="entry name" value="Heme iron utilization protein-like"/>
    <property type="match status" value="1"/>
</dbReference>
<evidence type="ECO:0000259" key="1">
    <source>
        <dbReference type="Pfam" id="PF05171"/>
    </source>
</evidence>
<dbReference type="Pfam" id="PF05171">
    <property type="entry name" value="HemS"/>
    <property type="match status" value="2"/>
</dbReference>
<organism evidence="2 3">
    <name type="scientific">Advenella faeciporci</name>
    <dbReference type="NCBI Taxonomy" id="797535"/>
    <lineage>
        <taxon>Bacteria</taxon>
        <taxon>Pseudomonadati</taxon>
        <taxon>Pseudomonadota</taxon>
        <taxon>Betaproteobacteria</taxon>
        <taxon>Burkholderiales</taxon>
        <taxon>Alcaligenaceae</taxon>
    </lineage>
</organism>
<dbReference type="RefSeq" id="WP_189385425.1">
    <property type="nucleotide sequence ID" value="NZ_BAABFY010000050.1"/>
</dbReference>
<name>A0A918JMR5_9BURK</name>
<dbReference type="CDD" id="cd16830">
    <property type="entry name" value="HemS-like_N"/>
    <property type="match status" value="1"/>
</dbReference>
<keyword evidence="3" id="KW-1185">Reference proteome</keyword>
<dbReference type="EMBL" id="BMYS01000015">
    <property type="protein sequence ID" value="GGW90331.1"/>
    <property type="molecule type" value="Genomic_DNA"/>
</dbReference>
<evidence type="ECO:0000313" key="3">
    <source>
        <dbReference type="Proteomes" id="UP000608345"/>
    </source>
</evidence>
<sequence length="345" mass="38991">MNQSFESLRSQCDRLLAQEPKLRIRNVAERLNVSEMQLLAAQCCDAQAVYLGTDVKEVFKQLVTLGEVMVLTRNEWCVHERHGLFEGIQVGQASTGIVLGPDIDLRMFFACWKTAWAVRQNGRFSIQFFDETGMAIHKVYGTEKTDRQAYEALVERFRTDLAQVPAVKVPESGQTGLSEQAPAQLRDNWLGMKDTHAFFPLLKKWNVSRITALQAAGNDLAQQVDNDVVERMLKLSVEREIPIMCFTGNRGMVQIHSGVIHKLLRTGPWFNILDAKFNLHLNTSAIDSVWVVNKPTTDGWVTSLEVYEKSGEMIVQFFGVRKPGIPELPAWRNLLESLCKEPLAA</sequence>
<reference evidence="2" key="1">
    <citation type="journal article" date="2014" name="Int. J. Syst. Evol. Microbiol.">
        <title>Complete genome sequence of Corynebacterium casei LMG S-19264T (=DSM 44701T), isolated from a smear-ripened cheese.</title>
        <authorList>
            <consortium name="US DOE Joint Genome Institute (JGI-PGF)"/>
            <person name="Walter F."/>
            <person name="Albersmeier A."/>
            <person name="Kalinowski J."/>
            <person name="Ruckert C."/>
        </authorList>
    </citation>
    <scope>NUCLEOTIDE SEQUENCE</scope>
    <source>
        <strain evidence="2">KCTC 23732</strain>
    </source>
</reference>
<feature type="domain" description="Haemin-degrading HemS/ChuX" evidence="1">
    <location>
        <begin position="206"/>
        <end position="338"/>
    </location>
</feature>
<dbReference type="GO" id="GO:0006826">
    <property type="term" value="P:iron ion transport"/>
    <property type="evidence" value="ECO:0007669"/>
    <property type="project" value="InterPro"/>
</dbReference>
<dbReference type="Proteomes" id="UP000608345">
    <property type="component" value="Unassembled WGS sequence"/>
</dbReference>
<feature type="domain" description="Haemin-degrading HemS/ChuX" evidence="1">
    <location>
        <begin position="32"/>
        <end position="157"/>
    </location>
</feature>
<proteinExistence type="predicted"/>
<dbReference type="Gene3D" id="3.40.1570.10">
    <property type="entry name" value="HemS/ChuS/ChuX like domains"/>
    <property type="match status" value="2"/>
</dbReference>
<dbReference type="AlphaFoldDB" id="A0A918JMR5"/>
<comment type="caution">
    <text evidence="2">The sequence shown here is derived from an EMBL/GenBank/DDBJ whole genome shotgun (WGS) entry which is preliminary data.</text>
</comment>
<evidence type="ECO:0000313" key="2">
    <source>
        <dbReference type="EMBL" id="GGW90331.1"/>
    </source>
</evidence>
<protein>
    <submittedName>
        <fullName evidence="2">Hemin-degrading factor</fullName>
    </submittedName>
</protein>
<accession>A0A918JMR5</accession>
<dbReference type="InterPro" id="IPR053733">
    <property type="entry name" value="Heme_Transport_Util_sf"/>
</dbReference>